<evidence type="ECO:0000256" key="4">
    <source>
        <dbReference type="ARBA" id="ARBA00022989"/>
    </source>
</evidence>
<gene>
    <name evidence="8" type="ORF">ILUMI_19359</name>
</gene>
<keyword evidence="4" id="KW-1133">Transmembrane helix</keyword>
<evidence type="ECO:0000256" key="1">
    <source>
        <dbReference type="ARBA" id="ARBA00004651"/>
    </source>
</evidence>
<keyword evidence="9" id="KW-1185">Reference proteome</keyword>
<evidence type="ECO:0000256" key="2">
    <source>
        <dbReference type="ARBA" id="ARBA00022475"/>
    </source>
</evidence>
<evidence type="ECO:0000256" key="6">
    <source>
        <dbReference type="ARBA" id="ARBA00023170"/>
    </source>
</evidence>
<dbReference type="GO" id="GO:0008049">
    <property type="term" value="P:male courtship behavior"/>
    <property type="evidence" value="ECO:0007669"/>
    <property type="project" value="TreeGrafter"/>
</dbReference>
<keyword evidence="5" id="KW-0472">Membrane</keyword>
<comment type="caution">
    <text evidence="8">The sequence shown here is derived from an EMBL/GenBank/DDBJ whole genome shotgun (WGS) entry which is preliminary data.</text>
</comment>
<evidence type="ECO:0000313" key="8">
    <source>
        <dbReference type="EMBL" id="KAF2886814.1"/>
    </source>
</evidence>
<evidence type="ECO:0000256" key="5">
    <source>
        <dbReference type="ARBA" id="ARBA00023136"/>
    </source>
</evidence>
<dbReference type="Proteomes" id="UP000801492">
    <property type="component" value="Unassembled WGS sequence"/>
</dbReference>
<dbReference type="OrthoDB" id="6815404at2759"/>
<reference evidence="8" key="1">
    <citation type="submission" date="2019-08" db="EMBL/GenBank/DDBJ databases">
        <title>The genome of the North American firefly Photinus pyralis.</title>
        <authorList>
            <consortium name="Photinus pyralis genome working group"/>
            <person name="Fallon T.R."/>
            <person name="Sander Lower S.E."/>
            <person name="Weng J.-K."/>
        </authorList>
    </citation>
    <scope>NUCLEOTIDE SEQUENCE</scope>
    <source>
        <strain evidence="8">TRF0915ILg1</strain>
        <tissue evidence="8">Whole body</tissue>
    </source>
</reference>
<comment type="subcellular location">
    <subcellularLocation>
        <location evidence="1">Cell membrane</location>
        <topology evidence="1">Multi-pass membrane protein</topology>
    </subcellularLocation>
</comment>
<dbReference type="GO" id="GO:0007165">
    <property type="term" value="P:signal transduction"/>
    <property type="evidence" value="ECO:0007669"/>
    <property type="project" value="UniProtKB-KW"/>
</dbReference>
<dbReference type="PANTHER" id="PTHR21143">
    <property type="entry name" value="INVERTEBRATE GUSTATORY RECEPTOR"/>
    <property type="match status" value="1"/>
</dbReference>
<dbReference type="GO" id="GO:0030425">
    <property type="term" value="C:dendrite"/>
    <property type="evidence" value="ECO:0007669"/>
    <property type="project" value="TreeGrafter"/>
</dbReference>
<organism evidence="8 9">
    <name type="scientific">Ignelater luminosus</name>
    <name type="common">Cucubano</name>
    <name type="synonym">Pyrophorus luminosus</name>
    <dbReference type="NCBI Taxonomy" id="2038154"/>
    <lineage>
        <taxon>Eukaryota</taxon>
        <taxon>Metazoa</taxon>
        <taxon>Ecdysozoa</taxon>
        <taxon>Arthropoda</taxon>
        <taxon>Hexapoda</taxon>
        <taxon>Insecta</taxon>
        <taxon>Pterygota</taxon>
        <taxon>Neoptera</taxon>
        <taxon>Endopterygota</taxon>
        <taxon>Coleoptera</taxon>
        <taxon>Polyphaga</taxon>
        <taxon>Elateriformia</taxon>
        <taxon>Elateroidea</taxon>
        <taxon>Elateridae</taxon>
        <taxon>Agrypninae</taxon>
        <taxon>Pyrophorini</taxon>
        <taxon>Ignelater</taxon>
    </lineage>
</organism>
<sequence length="119" mass="13352">MDVTVGILLFGFYLLKGIRKFFACQITVNEGNKTKILVHKLLLRTKRGPVANELIIFSKQLLHVRLRFTAAGLCPLDGTALYWAIGFTPSILIVLLQFHSSLRPLHCTAFTQPTNLTIN</sequence>
<dbReference type="GO" id="GO:0030424">
    <property type="term" value="C:axon"/>
    <property type="evidence" value="ECO:0007669"/>
    <property type="project" value="TreeGrafter"/>
</dbReference>
<accession>A0A8K0G5J7</accession>
<name>A0A8K0G5J7_IGNLU</name>
<keyword evidence="7" id="KW-0807">Transducer</keyword>
<keyword evidence="6" id="KW-0675">Receptor</keyword>
<keyword evidence="2" id="KW-1003">Cell membrane</keyword>
<evidence type="ECO:0000313" key="9">
    <source>
        <dbReference type="Proteomes" id="UP000801492"/>
    </source>
</evidence>
<proteinExistence type="predicted"/>
<dbReference type="GO" id="GO:0007635">
    <property type="term" value="P:chemosensory behavior"/>
    <property type="evidence" value="ECO:0007669"/>
    <property type="project" value="TreeGrafter"/>
</dbReference>
<dbReference type="InterPro" id="IPR013604">
    <property type="entry name" value="7TM_chemorcpt"/>
</dbReference>
<keyword evidence="3" id="KW-0812">Transmembrane</keyword>
<protein>
    <submittedName>
        <fullName evidence="8">Uncharacterized protein</fullName>
    </submittedName>
</protein>
<dbReference type="GO" id="GO:0043025">
    <property type="term" value="C:neuronal cell body"/>
    <property type="evidence" value="ECO:0007669"/>
    <property type="project" value="TreeGrafter"/>
</dbReference>
<dbReference type="GO" id="GO:0050909">
    <property type="term" value="P:sensory perception of taste"/>
    <property type="evidence" value="ECO:0007669"/>
    <property type="project" value="InterPro"/>
</dbReference>
<dbReference type="AlphaFoldDB" id="A0A8K0G5J7"/>
<dbReference type="EMBL" id="VTPC01086328">
    <property type="protein sequence ID" value="KAF2886814.1"/>
    <property type="molecule type" value="Genomic_DNA"/>
</dbReference>
<dbReference type="GO" id="GO:0005886">
    <property type="term" value="C:plasma membrane"/>
    <property type="evidence" value="ECO:0007669"/>
    <property type="project" value="UniProtKB-SubCell"/>
</dbReference>
<dbReference type="Pfam" id="PF08395">
    <property type="entry name" value="7tm_7"/>
    <property type="match status" value="1"/>
</dbReference>
<dbReference type="PANTHER" id="PTHR21143:SF133">
    <property type="entry name" value="GUSTATORY AND PHEROMONE RECEPTOR 32A-RELATED"/>
    <property type="match status" value="1"/>
</dbReference>
<evidence type="ECO:0000256" key="3">
    <source>
        <dbReference type="ARBA" id="ARBA00022692"/>
    </source>
</evidence>
<evidence type="ECO:0000256" key="7">
    <source>
        <dbReference type="ARBA" id="ARBA00023224"/>
    </source>
</evidence>